<sequence length="178" mass="20754">MPYDLTRHQRRSIRLKGYDYSSPGAYFITLCTDGQACRFGEISDGIMRLNDAGQKAHDCWHEIPEHFPHVSLDEFVVMPNHVHGILFMKEGVTVGAKNFSPLQPDHQPHGTSKTIGSVIRGFKIGVTKWMRENTPIHNVWQRNYWEHIIRSEPELSGLREYIRNNQVRWTLDRLYRAP</sequence>
<dbReference type="SUPFAM" id="SSF143422">
    <property type="entry name" value="Transposase IS200-like"/>
    <property type="match status" value="1"/>
</dbReference>
<dbReference type="KEGG" id="dov:DSCO28_43870"/>
<accession>A0A5K7ZUI5</accession>
<dbReference type="PANTHER" id="PTHR36966:SF1">
    <property type="entry name" value="REP-ASSOCIATED TYROSINE TRANSPOSASE"/>
    <property type="match status" value="1"/>
</dbReference>
<dbReference type="InterPro" id="IPR036515">
    <property type="entry name" value="Transposase_17_sf"/>
</dbReference>
<reference evidence="2 3" key="1">
    <citation type="submission" date="2019-11" db="EMBL/GenBank/DDBJ databases">
        <title>Comparative genomics of hydrocarbon-degrading Desulfosarcina strains.</title>
        <authorList>
            <person name="Watanabe M."/>
            <person name="Kojima H."/>
            <person name="Fukui M."/>
        </authorList>
    </citation>
    <scope>NUCLEOTIDE SEQUENCE [LARGE SCALE GENOMIC DNA]</scope>
    <source>
        <strain evidence="2 3">28bB2T</strain>
    </source>
</reference>
<dbReference type="SMART" id="SM01321">
    <property type="entry name" value="Y1_Tnp"/>
    <property type="match status" value="1"/>
</dbReference>
<dbReference type="GO" id="GO:0006313">
    <property type="term" value="P:DNA transposition"/>
    <property type="evidence" value="ECO:0007669"/>
    <property type="project" value="InterPro"/>
</dbReference>
<protein>
    <recommendedName>
        <fullName evidence="1">Transposase IS200-like domain-containing protein</fullName>
    </recommendedName>
</protein>
<organism evidence="2 3">
    <name type="scientific">Desulfosarcina ovata subsp. sediminis</name>
    <dbReference type="NCBI Taxonomy" id="885957"/>
    <lineage>
        <taxon>Bacteria</taxon>
        <taxon>Pseudomonadati</taxon>
        <taxon>Thermodesulfobacteriota</taxon>
        <taxon>Desulfobacteria</taxon>
        <taxon>Desulfobacterales</taxon>
        <taxon>Desulfosarcinaceae</taxon>
        <taxon>Desulfosarcina</taxon>
    </lineage>
</organism>
<dbReference type="Proteomes" id="UP000425960">
    <property type="component" value="Chromosome"/>
</dbReference>
<proteinExistence type="predicted"/>
<dbReference type="AlphaFoldDB" id="A0A5K7ZUI5"/>
<dbReference type="GO" id="GO:0043565">
    <property type="term" value="F:sequence-specific DNA binding"/>
    <property type="evidence" value="ECO:0007669"/>
    <property type="project" value="TreeGrafter"/>
</dbReference>
<name>A0A5K7ZUI5_9BACT</name>
<feature type="domain" description="Transposase IS200-like" evidence="1">
    <location>
        <begin position="21"/>
        <end position="165"/>
    </location>
</feature>
<gene>
    <name evidence="2" type="ORF">DSCO28_43870</name>
</gene>
<dbReference type="InterPro" id="IPR052715">
    <property type="entry name" value="RAYT_transposase"/>
</dbReference>
<dbReference type="EMBL" id="AP021876">
    <property type="protein sequence ID" value="BBO83821.1"/>
    <property type="molecule type" value="Genomic_DNA"/>
</dbReference>
<dbReference type="PANTHER" id="PTHR36966">
    <property type="entry name" value="REP-ASSOCIATED TYROSINE TRANSPOSASE"/>
    <property type="match status" value="1"/>
</dbReference>
<evidence type="ECO:0000259" key="1">
    <source>
        <dbReference type="SMART" id="SM01321"/>
    </source>
</evidence>
<dbReference type="Gene3D" id="3.30.70.1290">
    <property type="entry name" value="Transposase IS200-like"/>
    <property type="match status" value="1"/>
</dbReference>
<evidence type="ECO:0000313" key="3">
    <source>
        <dbReference type="Proteomes" id="UP000425960"/>
    </source>
</evidence>
<dbReference type="InterPro" id="IPR002686">
    <property type="entry name" value="Transposase_17"/>
</dbReference>
<evidence type="ECO:0000313" key="2">
    <source>
        <dbReference type="EMBL" id="BBO83821.1"/>
    </source>
</evidence>
<dbReference type="GO" id="GO:0004803">
    <property type="term" value="F:transposase activity"/>
    <property type="evidence" value="ECO:0007669"/>
    <property type="project" value="InterPro"/>
</dbReference>